<protein>
    <submittedName>
        <fullName evidence="2">Uncharacterized protein</fullName>
    </submittedName>
</protein>
<sequence length="254" mass="27625">MRDSPPSGKGSPDPLPPRPEGREWVGNPVSGISPGRKVPKDNVNIAEPGRQSFFEHMAQQPNTDRATDAYEGAWLGNSKKLDDTNNRFTHDPSSRVYRGSRVAARINELGPHFMEGARGEGSTVAGHHPRHAGGMIKRNDDGAIRPNMEPELREFWTEADPAPPLNRGPKKVQEPVGRSGRQGMFGLLAQDPSVKSDYGRHGVDGTRARGSVFVKEPGSDTQVGKGSLLLYSNEYCLKNGLGGGGRMIDDDDDY</sequence>
<feature type="region of interest" description="Disordered" evidence="1">
    <location>
        <begin position="1"/>
        <end position="44"/>
    </location>
</feature>
<organism evidence="2 3">
    <name type="scientific">Micromonas commoda (strain RCC299 / NOUM17 / CCMP2709)</name>
    <name type="common">Picoplanktonic green alga</name>
    <dbReference type="NCBI Taxonomy" id="296587"/>
    <lineage>
        <taxon>Eukaryota</taxon>
        <taxon>Viridiplantae</taxon>
        <taxon>Chlorophyta</taxon>
        <taxon>Mamiellophyceae</taxon>
        <taxon>Mamiellales</taxon>
        <taxon>Mamiellaceae</taxon>
        <taxon>Micromonas</taxon>
    </lineage>
</organism>
<reference evidence="2 3" key="1">
    <citation type="journal article" date="2009" name="Science">
        <title>Green evolution and dynamic adaptations revealed by genomes of the marine picoeukaryotes Micromonas.</title>
        <authorList>
            <person name="Worden A.Z."/>
            <person name="Lee J.H."/>
            <person name="Mock T."/>
            <person name="Rouze P."/>
            <person name="Simmons M.P."/>
            <person name="Aerts A.L."/>
            <person name="Allen A.E."/>
            <person name="Cuvelier M.L."/>
            <person name="Derelle E."/>
            <person name="Everett M.V."/>
            <person name="Foulon E."/>
            <person name="Grimwood J."/>
            <person name="Gundlach H."/>
            <person name="Henrissat B."/>
            <person name="Napoli C."/>
            <person name="McDonald S.M."/>
            <person name="Parker M.S."/>
            <person name="Rombauts S."/>
            <person name="Salamov A."/>
            <person name="Von Dassow P."/>
            <person name="Badger J.H."/>
            <person name="Coutinho P.M."/>
            <person name="Demir E."/>
            <person name="Dubchak I."/>
            <person name="Gentemann C."/>
            <person name="Eikrem W."/>
            <person name="Gready J.E."/>
            <person name="John U."/>
            <person name="Lanier W."/>
            <person name="Lindquist E.A."/>
            <person name="Lucas S."/>
            <person name="Mayer K.F."/>
            <person name="Moreau H."/>
            <person name="Not F."/>
            <person name="Otillar R."/>
            <person name="Panaud O."/>
            <person name="Pangilinan J."/>
            <person name="Paulsen I."/>
            <person name="Piegu B."/>
            <person name="Poliakov A."/>
            <person name="Robbens S."/>
            <person name="Schmutz J."/>
            <person name="Toulza E."/>
            <person name="Wyss T."/>
            <person name="Zelensky A."/>
            <person name="Zhou K."/>
            <person name="Armbrust E.V."/>
            <person name="Bhattacharya D."/>
            <person name="Goodenough U.W."/>
            <person name="Van de Peer Y."/>
            <person name="Grigoriev I.V."/>
        </authorList>
    </citation>
    <scope>NUCLEOTIDE SEQUENCE [LARGE SCALE GENOMIC DNA]</scope>
    <source>
        <strain evidence="3">RCC299 / NOUM17</strain>
    </source>
</reference>
<dbReference type="InParanoid" id="C1DZW2"/>
<evidence type="ECO:0000313" key="2">
    <source>
        <dbReference type="EMBL" id="ACO61189.1"/>
    </source>
</evidence>
<dbReference type="Proteomes" id="UP000002009">
    <property type="component" value="Chromosome 2"/>
</dbReference>
<dbReference type="GeneID" id="8240656"/>
<feature type="region of interest" description="Disordered" evidence="1">
    <location>
        <begin position="159"/>
        <end position="184"/>
    </location>
</feature>
<gene>
    <name evidence="2" type="ORF">MICPUN_99102</name>
</gene>
<accession>C1DZW2</accession>
<name>C1DZW2_MICCC</name>
<dbReference type="RefSeq" id="XP_002499931.1">
    <property type="nucleotide sequence ID" value="XM_002499885.1"/>
</dbReference>
<feature type="region of interest" description="Disordered" evidence="1">
    <location>
        <begin position="120"/>
        <end position="144"/>
    </location>
</feature>
<dbReference type="EMBL" id="CP001323">
    <property type="protein sequence ID" value="ACO61189.1"/>
    <property type="molecule type" value="Genomic_DNA"/>
</dbReference>
<dbReference type="KEGG" id="mis:MICPUN_99102"/>
<evidence type="ECO:0000313" key="3">
    <source>
        <dbReference type="Proteomes" id="UP000002009"/>
    </source>
</evidence>
<feature type="compositionally biased region" description="Low complexity" evidence="1">
    <location>
        <begin position="1"/>
        <end position="12"/>
    </location>
</feature>
<evidence type="ECO:0000256" key="1">
    <source>
        <dbReference type="SAM" id="MobiDB-lite"/>
    </source>
</evidence>
<dbReference type="AlphaFoldDB" id="C1DZW2"/>
<proteinExistence type="predicted"/>
<dbReference type="OrthoDB" id="525699at2759"/>
<keyword evidence="3" id="KW-1185">Reference proteome</keyword>